<evidence type="ECO:0000313" key="5">
    <source>
        <dbReference type="RefSeq" id="XP_019704371.1"/>
    </source>
</evidence>
<feature type="repeat" description="PPR" evidence="3">
    <location>
        <begin position="1048"/>
        <end position="1082"/>
    </location>
</feature>
<comment type="similarity">
    <text evidence="1">Belongs to the PPR family. P subfamily.</text>
</comment>
<evidence type="ECO:0000256" key="3">
    <source>
        <dbReference type="PROSITE-ProRule" id="PRU00708"/>
    </source>
</evidence>
<feature type="repeat" description="PPR" evidence="3">
    <location>
        <begin position="493"/>
        <end position="527"/>
    </location>
</feature>
<dbReference type="InParanoid" id="A0A6J0PFR6"/>
<protein>
    <submittedName>
        <fullName evidence="5">Pentatricopeptide repeat-containing protein At5g15280, mitochondrial</fullName>
    </submittedName>
</protein>
<feature type="repeat" description="PPR" evidence="3">
    <location>
        <begin position="1188"/>
        <end position="1222"/>
    </location>
</feature>
<dbReference type="PROSITE" id="PS51375">
    <property type="entry name" value="PPR"/>
    <property type="match status" value="11"/>
</dbReference>
<dbReference type="Pfam" id="PF01535">
    <property type="entry name" value="PPR"/>
    <property type="match status" value="2"/>
</dbReference>
<feature type="repeat" description="PPR" evidence="3">
    <location>
        <begin position="944"/>
        <end position="978"/>
    </location>
</feature>
<dbReference type="InterPro" id="IPR050667">
    <property type="entry name" value="PPR-containing_protein"/>
</dbReference>
<dbReference type="InterPro" id="IPR011990">
    <property type="entry name" value="TPR-like_helical_dom_sf"/>
</dbReference>
<organism evidence="4 5">
    <name type="scientific">Elaeis guineensis var. tenera</name>
    <name type="common">Oil palm</name>
    <dbReference type="NCBI Taxonomy" id="51953"/>
    <lineage>
        <taxon>Eukaryota</taxon>
        <taxon>Viridiplantae</taxon>
        <taxon>Streptophyta</taxon>
        <taxon>Embryophyta</taxon>
        <taxon>Tracheophyta</taxon>
        <taxon>Spermatophyta</taxon>
        <taxon>Magnoliopsida</taxon>
        <taxon>Liliopsida</taxon>
        <taxon>Arecaceae</taxon>
        <taxon>Arecoideae</taxon>
        <taxon>Cocoseae</taxon>
        <taxon>Elaeidinae</taxon>
        <taxon>Elaeis</taxon>
    </lineage>
</organism>
<feature type="repeat" description="PPR" evidence="3">
    <location>
        <begin position="839"/>
        <end position="873"/>
    </location>
</feature>
<proteinExistence type="inferred from homology"/>
<feature type="repeat" description="PPR" evidence="3">
    <location>
        <begin position="1258"/>
        <end position="1292"/>
    </location>
</feature>
<dbReference type="Pfam" id="PF13041">
    <property type="entry name" value="PPR_2"/>
    <property type="match status" value="3"/>
</dbReference>
<dbReference type="NCBIfam" id="TIGR00756">
    <property type="entry name" value="PPR"/>
    <property type="match status" value="5"/>
</dbReference>
<dbReference type="Gene3D" id="1.25.40.10">
    <property type="entry name" value="Tetratricopeptide repeat domain"/>
    <property type="match status" value="8"/>
</dbReference>
<sequence>MKSGRSRLGLPGPTHPVFSPATSLLCFHSDNPFVPIARSLERLRFHGFRHRDYAWMEKKFRASFIRHLLQHLSSSSDLVVPSKVRITSFTYPRFPLKGRNFGSENHSIPFPLFSGRAKPFSSASIPCSAEKSGSTSASANEIRGEDHVNFASKLSFGIGKSVISRCSFIWETKVDTLMEKSSLQDLLKLYGDLSPETTRRFWRVSALKPEDFLEILVGFGPDVNLKKVGFLWKLFRWAEKQSREFKHLPRSYEIMISMLTQARMLGDAESLLLSPDARGAFSDANGVSSEIIQGYAEACKLENSMALYDRARDLGLVPSASCFLSLLNLLIRMEKSESVVRVYKDMIEVGFGSYSGSRVLDVVIGELTKDGQILEATAVLKQIKVSGIEASPIALSAIAEGLCKKKDFNDMIKFLEEWEHIPETCICNKILSSVCSDLGTEEAWLFVQRMEALGFKADAVTFGIFICESCREKKLRNAFFYLSECFSRDLKPNAYAYNALISGVFKQGLCKHAKYVFEDMLEKGLSPDLSTFRILLAGCCIYRKFDEVKQVLDEMNNHGVVFLGPSDDALSKTFKILGLNHLNVKVKRDNDLGLAKAEFFDSLGNGLYLETDIDEYDKSLTWILDSAMIPDFDSALIKECHRGNLEGALKVKHEAVQWRQNLSMSSYFELLKTLCASPPHIEEAVSLTDEMPDSCDRLRSETLNLLKWALIKKAMAANVKLILERLVRRGLLVDSDAYTALIIGFSKEGEINKLQHFWKLAKRDMWLPEFKDTKVLVSFLCRWGLIKEVLELFDKMVENYSKLIPAIFGVFIKELCISGYTSVACTLLEELLQRDLVFDQAVYVNLVNGFLKEQKFAEALGIFDILLEKNITASAHVYQLLIPLLVRFGSVEKVMNLKQSLLSKKLEARVSAFGTMVSELCRTGKIKEATLQLQEMLIDGIFPDGNTLNALLQGYCQENNLRKAYEILSVMVRMHVNLSLSGYRSLVRQMCAHGHLHGALSVKKLNLGKNPQELILYNILIFHLFQTGNSLLVESLLRNMHDKFINPDKNTYDFLVYGFSKCGNASTSVEALNTMIAKGLRPSNRSLRTIICHLCSNGEVDKALELSKEMECNGWKHGSVVQNALAGHLLSRGKLCEAELFLDQMKQKDLIPNNIHYDLLIKQFCGHGGIKKAIDLLNVMLKKGKLPSDISYSSVIHKLCSCKAFDHALDFHAEMQYKNLAASEESSEALISGLCAVGRTDDAKGILGKMLHYGSMPTYSMYNHVINRYYANNELEKASEVLREMQQAGYSPNFETHWSLISNLSSCSSNKDDNGNGFLARLISGSRLPVKNCKDKGASAFKYTSIMT</sequence>
<keyword evidence="2" id="KW-0677">Repeat</keyword>
<gene>
    <name evidence="5" type="primary">LOC105041752</name>
</gene>
<feature type="repeat" description="PPR" evidence="3">
    <location>
        <begin position="1223"/>
        <end position="1257"/>
    </location>
</feature>
<accession>A0A6J0PFR6</accession>
<dbReference type="GeneID" id="105041752"/>
<feature type="repeat" description="PPR" evidence="3">
    <location>
        <begin position="909"/>
        <end position="943"/>
    </location>
</feature>
<dbReference type="InterPro" id="IPR002885">
    <property type="entry name" value="PPR_rpt"/>
</dbReference>
<feature type="repeat" description="PPR" evidence="3">
    <location>
        <begin position="1083"/>
        <end position="1117"/>
    </location>
</feature>
<dbReference type="Proteomes" id="UP000504607">
    <property type="component" value="Chromosome 3"/>
</dbReference>
<dbReference type="KEGG" id="egu:105041752"/>
<dbReference type="OrthoDB" id="773543at2759"/>
<evidence type="ECO:0000313" key="4">
    <source>
        <dbReference type="Proteomes" id="UP000504607"/>
    </source>
</evidence>
<evidence type="ECO:0000256" key="1">
    <source>
        <dbReference type="ARBA" id="ARBA00007626"/>
    </source>
</evidence>
<name>A0A6J0PFR6_ELAGV</name>
<evidence type="ECO:0000256" key="2">
    <source>
        <dbReference type="ARBA" id="ARBA00022737"/>
    </source>
</evidence>
<keyword evidence="4" id="KW-1185">Reference proteome</keyword>
<dbReference type="RefSeq" id="XP_073110130.1">
    <property type="nucleotide sequence ID" value="XM_073254029.1"/>
</dbReference>
<dbReference type="PANTHER" id="PTHR47939">
    <property type="entry name" value="MEMBRANE-ASSOCIATED SALT-INDUCIBLE PROTEIN-LIKE"/>
    <property type="match status" value="1"/>
</dbReference>
<dbReference type="PANTHER" id="PTHR47939:SF6">
    <property type="entry name" value="OS03G0168400 PROTEIN"/>
    <property type="match status" value="1"/>
</dbReference>
<feature type="repeat" description="PPR" evidence="3">
    <location>
        <begin position="1153"/>
        <end position="1187"/>
    </location>
</feature>
<dbReference type="RefSeq" id="XP_019704371.1">
    <property type="nucleotide sequence ID" value="XM_019848812.1"/>
</dbReference>
<reference evidence="5" key="1">
    <citation type="submission" date="2025-08" db="UniProtKB">
        <authorList>
            <consortium name="RefSeq"/>
        </authorList>
    </citation>
    <scope>IDENTIFICATION</scope>
</reference>
<dbReference type="Pfam" id="PF12854">
    <property type="entry name" value="PPR_1"/>
    <property type="match status" value="2"/>
</dbReference>
<feature type="repeat" description="PPR" evidence="3">
    <location>
        <begin position="528"/>
        <end position="562"/>
    </location>
</feature>